<dbReference type="Proteomes" id="UP000054858">
    <property type="component" value="Unassembled WGS sequence"/>
</dbReference>
<sequence length="657" mass="74294">MRTGEHYAGGLAIHFFESSEFETGHSASAKDRAAILARNVLRLIMMGWRDNWTDLISWQTLNAVLVARDPHITRGLRFAFQEGFKHVFSQLQDASHTALQRNQAELFINNCLMYLPYADINPYESFAIPQWLGGRWQLVDYKVVPIELTPTVGFETLVLSEYDRVFAYGLEPIHHPQAEPHLLFMGTTYPAGQGFYTTVNTDLEAFETAGKKLYRSGRNNIRHWLESQTQKVHVCGTSLGGALSLLLAIDQGDRLSRVDALNPPGLHDPWLRKSRFDHWDELAEKPEVYIQRQGNDPISRFGVWKTDWHLLHVIPPPDRKGLNRFTDHALNYAGYANTQFLGIDTEADNKKNQQRNIWLYGLLRSAVYYTTLVPVRYGILPAARFAASHKLQTGIILLLLMLFLLCTPTLSLSALPYALLSIISVGYLLTLLLSYVGDQVTGRNNSDLSQFLAYLGDNPKFVQHALFLCFPLAIMPALGVFVPGFLQTALPSFSTTVTVAPLAARLCIQLNRMLHLFSGREVRNELVCHRAELERHPELDIYANTVKAEFTYKEIHAYYRAKRCVLKGKPFLPDTPGKLMFFSSRGVAKSKHELLREEVDAMAEGQILTLSASKAKIHEMKKTLKLVSRHGFHTPGLKAALEESYQAYLKGKNRPLA</sequence>
<keyword evidence="1" id="KW-0812">Transmembrane</keyword>
<accession>A0A0W0WY04</accession>
<feature type="transmembrane region" description="Helical" evidence="1">
    <location>
        <begin position="465"/>
        <end position="486"/>
    </location>
</feature>
<dbReference type="InterPro" id="IPR029058">
    <property type="entry name" value="AB_hydrolase_fold"/>
</dbReference>
<feature type="transmembrane region" description="Helical" evidence="1">
    <location>
        <begin position="391"/>
        <end position="411"/>
    </location>
</feature>
<evidence type="ECO:0008006" key="4">
    <source>
        <dbReference type="Google" id="ProtNLM"/>
    </source>
</evidence>
<protein>
    <recommendedName>
        <fullName evidence="4">Lipase (Class 3)</fullName>
    </recommendedName>
</protein>
<dbReference type="EMBL" id="LNYP01000031">
    <property type="protein sequence ID" value="KTD37207.1"/>
    <property type="molecule type" value="Genomic_DNA"/>
</dbReference>
<dbReference type="RefSeq" id="WP_025385098.1">
    <property type="nucleotide sequence ID" value="NZ_LCUA01000019.1"/>
</dbReference>
<dbReference type="AlphaFoldDB" id="A0A0W0WY04"/>
<name>A0A0W0WY04_9GAMM</name>
<evidence type="ECO:0000313" key="2">
    <source>
        <dbReference type="EMBL" id="KTD37207.1"/>
    </source>
</evidence>
<organism evidence="2 3">
    <name type="scientific">Legionella oakridgensis</name>
    <dbReference type="NCBI Taxonomy" id="29423"/>
    <lineage>
        <taxon>Bacteria</taxon>
        <taxon>Pseudomonadati</taxon>
        <taxon>Pseudomonadota</taxon>
        <taxon>Gammaproteobacteria</taxon>
        <taxon>Legionellales</taxon>
        <taxon>Legionellaceae</taxon>
        <taxon>Legionella</taxon>
    </lineage>
</organism>
<dbReference type="SUPFAM" id="SSF53474">
    <property type="entry name" value="alpha/beta-Hydrolases"/>
    <property type="match status" value="1"/>
</dbReference>
<feature type="transmembrane region" description="Helical" evidence="1">
    <location>
        <begin position="357"/>
        <end position="379"/>
    </location>
</feature>
<evidence type="ECO:0000256" key="1">
    <source>
        <dbReference type="SAM" id="Phobius"/>
    </source>
</evidence>
<comment type="caution">
    <text evidence="2">The sequence shown here is derived from an EMBL/GenBank/DDBJ whole genome shotgun (WGS) entry which is preliminary data.</text>
</comment>
<reference evidence="2 3" key="1">
    <citation type="submission" date="2015-11" db="EMBL/GenBank/DDBJ databases">
        <title>Genomic analysis of 38 Legionella species identifies large and diverse effector repertoires.</title>
        <authorList>
            <person name="Burstein D."/>
            <person name="Amaro F."/>
            <person name="Zusman T."/>
            <person name="Lifshitz Z."/>
            <person name="Cohen O."/>
            <person name="Gilbert J.A."/>
            <person name="Pupko T."/>
            <person name="Shuman H.A."/>
            <person name="Segal G."/>
        </authorList>
    </citation>
    <scope>NUCLEOTIDE SEQUENCE [LARGE SCALE GENOMIC DNA]</scope>
    <source>
        <strain evidence="2 3">Oak Ridge-10</strain>
    </source>
</reference>
<evidence type="ECO:0000313" key="3">
    <source>
        <dbReference type="Proteomes" id="UP000054858"/>
    </source>
</evidence>
<dbReference type="PATRIC" id="fig|29423.5.peg.2460"/>
<dbReference type="Gene3D" id="3.40.50.1820">
    <property type="entry name" value="alpha/beta hydrolase"/>
    <property type="match status" value="1"/>
</dbReference>
<keyword evidence="1" id="KW-1133">Transmembrane helix</keyword>
<proteinExistence type="predicted"/>
<keyword evidence="1" id="KW-0472">Membrane</keyword>
<feature type="transmembrane region" description="Helical" evidence="1">
    <location>
        <begin position="417"/>
        <end position="436"/>
    </location>
</feature>
<gene>
    <name evidence="2" type="ORF">Loak_2343</name>
</gene>